<evidence type="ECO:0000256" key="1">
    <source>
        <dbReference type="ARBA" id="ARBA00022801"/>
    </source>
</evidence>
<name>A0A8H3DE40_9AGAM</name>
<keyword evidence="1" id="KW-0378">Hydrolase</keyword>
<organism evidence="3 4">
    <name type="scientific">Rhizoctonia solani</name>
    <dbReference type="NCBI Taxonomy" id="456999"/>
    <lineage>
        <taxon>Eukaryota</taxon>
        <taxon>Fungi</taxon>
        <taxon>Dikarya</taxon>
        <taxon>Basidiomycota</taxon>
        <taxon>Agaricomycotina</taxon>
        <taxon>Agaricomycetes</taxon>
        <taxon>Cantharellales</taxon>
        <taxon>Ceratobasidiaceae</taxon>
        <taxon>Rhizoctonia</taxon>
    </lineage>
</organism>
<dbReference type="SUPFAM" id="SSF53474">
    <property type="entry name" value="alpha/beta-Hydrolases"/>
    <property type="match status" value="1"/>
</dbReference>
<reference evidence="3" key="1">
    <citation type="submission" date="2021-01" db="EMBL/GenBank/DDBJ databases">
        <authorList>
            <person name="Kaushik A."/>
        </authorList>
    </citation>
    <scope>NUCLEOTIDE SEQUENCE</scope>
    <source>
        <strain evidence="3">Type strain: AG8-Rh-89/</strain>
    </source>
</reference>
<gene>
    <name evidence="3" type="ORF">RDB_LOCUS119790</name>
</gene>
<dbReference type="GO" id="GO:0052689">
    <property type="term" value="F:carboxylic ester hydrolase activity"/>
    <property type="evidence" value="ECO:0007669"/>
    <property type="project" value="UniProtKB-ARBA"/>
</dbReference>
<dbReference type="AlphaFoldDB" id="A0A8H3DE40"/>
<evidence type="ECO:0000313" key="4">
    <source>
        <dbReference type="Proteomes" id="UP000663850"/>
    </source>
</evidence>
<dbReference type="SMART" id="SM01110">
    <property type="entry name" value="Cutinase"/>
    <property type="match status" value="1"/>
</dbReference>
<dbReference type="Gene3D" id="3.40.50.1820">
    <property type="entry name" value="alpha/beta hydrolase"/>
    <property type="match status" value="1"/>
</dbReference>
<dbReference type="PANTHER" id="PTHR33630:SF9">
    <property type="entry name" value="CUTINASE 4"/>
    <property type="match status" value="1"/>
</dbReference>
<evidence type="ECO:0000256" key="2">
    <source>
        <dbReference type="ARBA" id="ARBA00023157"/>
    </source>
</evidence>
<protein>
    <recommendedName>
        <fullName evidence="5">Cutinase</fullName>
    </recommendedName>
</protein>
<sequence>MGAPAGLEVRQAGESCSAVQLVFAAGTGEMGFGTVGAPLARALATAIPGTTAHAIPYSTIAEYMMTVQSGGSMAAQYVTAQAARCPSQKFILSGYSKGALVVHYTTLNPAVKSKVVSVLVFGDPLRNIGGAWPINMPKLNKSPRAGNNGENIGSFCNAGDMFCNPPGTIFPHIAYPRDGSIEAAARFAAKAAGATTQGEGASIMNPMS</sequence>
<dbReference type="InterPro" id="IPR000675">
    <property type="entry name" value="Cutinase/axe"/>
</dbReference>
<evidence type="ECO:0008006" key="5">
    <source>
        <dbReference type="Google" id="ProtNLM"/>
    </source>
</evidence>
<dbReference type="Proteomes" id="UP000663850">
    <property type="component" value="Unassembled WGS sequence"/>
</dbReference>
<proteinExistence type="predicted"/>
<dbReference type="PANTHER" id="PTHR33630">
    <property type="entry name" value="CUTINASE RV1984C-RELATED-RELATED"/>
    <property type="match status" value="1"/>
</dbReference>
<keyword evidence="2" id="KW-1015">Disulfide bond</keyword>
<evidence type="ECO:0000313" key="3">
    <source>
        <dbReference type="EMBL" id="CAE6522372.1"/>
    </source>
</evidence>
<comment type="caution">
    <text evidence="3">The sequence shown here is derived from an EMBL/GenBank/DDBJ whole genome shotgun (WGS) entry which is preliminary data.</text>
</comment>
<dbReference type="InterPro" id="IPR029058">
    <property type="entry name" value="AB_hydrolase_fold"/>
</dbReference>
<dbReference type="EMBL" id="CAJMWZ010006456">
    <property type="protein sequence ID" value="CAE6522372.1"/>
    <property type="molecule type" value="Genomic_DNA"/>
</dbReference>
<dbReference type="Pfam" id="PF01083">
    <property type="entry name" value="Cutinase"/>
    <property type="match status" value="1"/>
</dbReference>
<accession>A0A8H3DE40</accession>